<dbReference type="AlphaFoldDB" id="A0A024U1D5"/>
<feature type="transmembrane region" description="Helical" evidence="2">
    <location>
        <begin position="47"/>
        <end position="80"/>
    </location>
</feature>
<feature type="region of interest" description="Disordered" evidence="1">
    <location>
        <begin position="1"/>
        <end position="33"/>
    </location>
</feature>
<evidence type="ECO:0000256" key="1">
    <source>
        <dbReference type="SAM" id="MobiDB-lite"/>
    </source>
</evidence>
<keyword evidence="2" id="KW-0472">Membrane</keyword>
<evidence type="ECO:0000256" key="2">
    <source>
        <dbReference type="SAM" id="Phobius"/>
    </source>
</evidence>
<dbReference type="VEuPathDB" id="FungiDB:H310_07494"/>
<reference evidence="3" key="1">
    <citation type="submission" date="2013-12" db="EMBL/GenBank/DDBJ databases">
        <title>The Genome Sequence of Aphanomyces invadans NJM9701.</title>
        <authorList>
            <consortium name="The Broad Institute Genomics Platform"/>
            <person name="Russ C."/>
            <person name="Tyler B."/>
            <person name="van West P."/>
            <person name="Dieguez-Uribeondo J."/>
            <person name="Young S.K."/>
            <person name="Zeng Q."/>
            <person name="Gargeya S."/>
            <person name="Fitzgerald M."/>
            <person name="Abouelleil A."/>
            <person name="Alvarado L."/>
            <person name="Chapman S.B."/>
            <person name="Gainer-Dewar J."/>
            <person name="Goldberg J."/>
            <person name="Griggs A."/>
            <person name="Gujja S."/>
            <person name="Hansen M."/>
            <person name="Howarth C."/>
            <person name="Imamovic A."/>
            <person name="Ireland A."/>
            <person name="Larimer J."/>
            <person name="McCowan C."/>
            <person name="Murphy C."/>
            <person name="Pearson M."/>
            <person name="Poon T.W."/>
            <person name="Priest M."/>
            <person name="Roberts A."/>
            <person name="Saif S."/>
            <person name="Shea T."/>
            <person name="Sykes S."/>
            <person name="Wortman J."/>
            <person name="Nusbaum C."/>
            <person name="Birren B."/>
        </authorList>
    </citation>
    <scope>NUCLEOTIDE SEQUENCE [LARGE SCALE GENOMIC DNA]</scope>
    <source>
        <strain evidence="3">NJM9701</strain>
    </source>
</reference>
<accession>A0A024U1D5</accession>
<protein>
    <submittedName>
        <fullName evidence="3">Uncharacterized protein</fullName>
    </submittedName>
</protein>
<feature type="compositionally biased region" description="Low complexity" evidence="1">
    <location>
        <begin position="1"/>
        <end position="18"/>
    </location>
</feature>
<dbReference type="GeneID" id="20084544"/>
<proteinExistence type="predicted"/>
<keyword evidence="2" id="KW-0812">Transmembrane</keyword>
<dbReference type="RefSeq" id="XP_008871089.1">
    <property type="nucleotide sequence ID" value="XM_008872867.1"/>
</dbReference>
<keyword evidence="2" id="KW-1133">Transmembrane helix</keyword>
<gene>
    <name evidence="3" type="ORF">H310_07494</name>
</gene>
<sequence length="98" mass="10627">MSTTAAAAGPAALLTPTANNNEASDAKPARDGPHSAVELEKLNLFQRYLSVWVLLAMAAGTVQTVLIWGITYAVSIYICINKRRRYVHRRIRNAGGCV</sequence>
<dbReference type="EMBL" id="KI913965">
    <property type="protein sequence ID" value="ETW00064.1"/>
    <property type="molecule type" value="Genomic_DNA"/>
</dbReference>
<name>A0A024U1D5_9STRA</name>
<feature type="compositionally biased region" description="Basic and acidic residues" evidence="1">
    <location>
        <begin position="24"/>
        <end position="33"/>
    </location>
</feature>
<organism evidence="3">
    <name type="scientific">Aphanomyces invadans</name>
    <dbReference type="NCBI Taxonomy" id="157072"/>
    <lineage>
        <taxon>Eukaryota</taxon>
        <taxon>Sar</taxon>
        <taxon>Stramenopiles</taxon>
        <taxon>Oomycota</taxon>
        <taxon>Saprolegniomycetes</taxon>
        <taxon>Saprolegniales</taxon>
        <taxon>Verrucalvaceae</taxon>
        <taxon>Aphanomyces</taxon>
    </lineage>
</organism>
<evidence type="ECO:0000313" key="3">
    <source>
        <dbReference type="EMBL" id="ETW00064.1"/>
    </source>
</evidence>